<dbReference type="PANTHER" id="PTHR33286:SF1">
    <property type="entry name" value="OS01G0800600 PROTEIN"/>
    <property type="match status" value="1"/>
</dbReference>
<dbReference type="Proteomes" id="UP001341840">
    <property type="component" value="Unassembled WGS sequence"/>
</dbReference>
<evidence type="ECO:0000256" key="1">
    <source>
        <dbReference type="SAM" id="SignalP"/>
    </source>
</evidence>
<protein>
    <recommendedName>
        <fullName evidence="2">Bifunctional inhibitor/plant lipid transfer protein/seed storage helical domain-containing protein</fullName>
    </recommendedName>
</protein>
<dbReference type="PANTHER" id="PTHR33286">
    <property type="entry name" value="BIFUNCTIONAL INHIBITOR/LIPID-TRANSFER PROTEIN/SEED STORAGE 2S ALBUMIN SUPERFAMILY PROTEIN"/>
    <property type="match status" value="1"/>
</dbReference>
<feature type="domain" description="Bifunctional inhibitor/plant lipid transfer protein/seed storage helical" evidence="2">
    <location>
        <begin position="13"/>
        <end position="105"/>
    </location>
</feature>
<sequence length="112" mass="11822">MGNSRNLLRLASIVIACSIIIYNTEKVSGQCGGSVPALISECGQYVQKAGPQVPPSQGCCSELLKFNVPCACNLITEDVANLISVDKAVFVADYCGWKLTPGMQCGAIKIPK</sequence>
<evidence type="ECO:0000259" key="2">
    <source>
        <dbReference type="Pfam" id="PF14368"/>
    </source>
</evidence>
<dbReference type="InterPro" id="IPR016140">
    <property type="entry name" value="Bifunc_inhib/LTP/seed_store"/>
</dbReference>
<dbReference type="InterPro" id="IPR044741">
    <property type="entry name" value="NsLTP-like"/>
</dbReference>
<dbReference type="Gene3D" id="1.10.110.10">
    <property type="entry name" value="Plant lipid-transfer and hydrophobic proteins"/>
    <property type="match status" value="1"/>
</dbReference>
<evidence type="ECO:0000313" key="4">
    <source>
        <dbReference type="Proteomes" id="UP001341840"/>
    </source>
</evidence>
<evidence type="ECO:0000313" key="3">
    <source>
        <dbReference type="EMBL" id="MED6139831.1"/>
    </source>
</evidence>
<keyword evidence="4" id="KW-1185">Reference proteome</keyword>
<comment type="caution">
    <text evidence="3">The sequence shown here is derived from an EMBL/GenBank/DDBJ whole genome shotgun (WGS) entry which is preliminary data.</text>
</comment>
<feature type="signal peptide" evidence="1">
    <location>
        <begin position="1"/>
        <end position="29"/>
    </location>
</feature>
<accession>A0ABU6STQ6</accession>
<feature type="chain" id="PRO_5046275981" description="Bifunctional inhibitor/plant lipid transfer protein/seed storage helical domain-containing protein" evidence="1">
    <location>
        <begin position="30"/>
        <end position="112"/>
    </location>
</feature>
<dbReference type="EMBL" id="JASCZI010061968">
    <property type="protein sequence ID" value="MED6139831.1"/>
    <property type="molecule type" value="Genomic_DNA"/>
</dbReference>
<dbReference type="SUPFAM" id="SSF47699">
    <property type="entry name" value="Bifunctional inhibitor/lipid-transfer protein/seed storage 2S albumin"/>
    <property type="match status" value="1"/>
</dbReference>
<name>A0ABU6STQ6_9FABA</name>
<dbReference type="Pfam" id="PF14368">
    <property type="entry name" value="LTP_2"/>
    <property type="match status" value="1"/>
</dbReference>
<organism evidence="3 4">
    <name type="scientific">Stylosanthes scabra</name>
    <dbReference type="NCBI Taxonomy" id="79078"/>
    <lineage>
        <taxon>Eukaryota</taxon>
        <taxon>Viridiplantae</taxon>
        <taxon>Streptophyta</taxon>
        <taxon>Embryophyta</taxon>
        <taxon>Tracheophyta</taxon>
        <taxon>Spermatophyta</taxon>
        <taxon>Magnoliopsida</taxon>
        <taxon>eudicotyledons</taxon>
        <taxon>Gunneridae</taxon>
        <taxon>Pentapetalae</taxon>
        <taxon>rosids</taxon>
        <taxon>fabids</taxon>
        <taxon>Fabales</taxon>
        <taxon>Fabaceae</taxon>
        <taxon>Papilionoideae</taxon>
        <taxon>50 kb inversion clade</taxon>
        <taxon>dalbergioids sensu lato</taxon>
        <taxon>Dalbergieae</taxon>
        <taxon>Pterocarpus clade</taxon>
        <taxon>Stylosanthes</taxon>
    </lineage>
</organism>
<reference evidence="3 4" key="1">
    <citation type="journal article" date="2023" name="Plants (Basel)">
        <title>Bridging the Gap: Combining Genomics and Transcriptomics Approaches to Understand Stylosanthes scabra, an Orphan Legume from the Brazilian Caatinga.</title>
        <authorList>
            <person name="Ferreira-Neto J.R.C."/>
            <person name="da Silva M.D."/>
            <person name="Binneck E."/>
            <person name="de Melo N.F."/>
            <person name="da Silva R.H."/>
            <person name="de Melo A.L.T.M."/>
            <person name="Pandolfi V."/>
            <person name="Bustamante F.O."/>
            <person name="Brasileiro-Vidal A.C."/>
            <person name="Benko-Iseppon A.M."/>
        </authorList>
    </citation>
    <scope>NUCLEOTIDE SEQUENCE [LARGE SCALE GENOMIC DNA]</scope>
    <source>
        <tissue evidence="3">Leaves</tissue>
    </source>
</reference>
<dbReference type="CDD" id="cd04660">
    <property type="entry name" value="nsLTP_like"/>
    <property type="match status" value="1"/>
</dbReference>
<gene>
    <name evidence="3" type="ORF">PIB30_087650</name>
</gene>
<dbReference type="InterPro" id="IPR036312">
    <property type="entry name" value="Bifun_inhib/LTP/seed_sf"/>
</dbReference>
<proteinExistence type="predicted"/>
<keyword evidence="1" id="KW-0732">Signal</keyword>